<keyword evidence="3" id="KW-0732">Signal</keyword>
<comment type="caution">
    <text evidence="4">The sequence shown here is derived from an EMBL/GenBank/DDBJ whole genome shotgun (WGS) entry which is preliminary data.</text>
</comment>
<dbReference type="EMBL" id="CM029037">
    <property type="protein sequence ID" value="KAG2662184.1"/>
    <property type="molecule type" value="Genomic_DNA"/>
</dbReference>
<feature type="compositionally biased region" description="Polar residues" evidence="2">
    <location>
        <begin position="614"/>
        <end position="623"/>
    </location>
</feature>
<proteinExistence type="predicted"/>
<feature type="compositionally biased region" description="Acidic residues" evidence="2">
    <location>
        <begin position="642"/>
        <end position="654"/>
    </location>
</feature>
<feature type="compositionally biased region" description="Basic and acidic residues" evidence="2">
    <location>
        <begin position="661"/>
        <end position="676"/>
    </location>
</feature>
<evidence type="ECO:0000256" key="3">
    <source>
        <dbReference type="SAM" id="SignalP"/>
    </source>
</evidence>
<reference evidence="4" key="1">
    <citation type="submission" date="2020-05" db="EMBL/GenBank/DDBJ databases">
        <title>WGS assembly of Panicum virgatum.</title>
        <authorList>
            <person name="Lovell J.T."/>
            <person name="Jenkins J."/>
            <person name="Shu S."/>
            <person name="Juenger T.E."/>
            <person name="Schmutz J."/>
        </authorList>
    </citation>
    <scope>NUCLEOTIDE SEQUENCE</scope>
    <source>
        <strain evidence="4">AP13</strain>
    </source>
</reference>
<dbReference type="SMART" id="SM00028">
    <property type="entry name" value="TPR"/>
    <property type="match status" value="3"/>
</dbReference>
<keyword evidence="5" id="KW-1185">Reference proteome</keyword>
<feature type="region of interest" description="Disordered" evidence="2">
    <location>
        <begin position="450"/>
        <end position="500"/>
    </location>
</feature>
<feature type="compositionally biased region" description="Basic and acidic residues" evidence="2">
    <location>
        <begin position="540"/>
        <end position="556"/>
    </location>
</feature>
<keyword evidence="1" id="KW-0802">TPR repeat</keyword>
<feature type="compositionally biased region" description="Polar residues" evidence="2">
    <location>
        <begin position="490"/>
        <end position="500"/>
    </location>
</feature>
<name>A0A8T0XYU7_PANVG</name>
<dbReference type="SUPFAM" id="SSF48452">
    <property type="entry name" value="TPR-like"/>
    <property type="match status" value="1"/>
</dbReference>
<organism evidence="4 5">
    <name type="scientific">Panicum virgatum</name>
    <name type="common">Blackwell switchgrass</name>
    <dbReference type="NCBI Taxonomy" id="38727"/>
    <lineage>
        <taxon>Eukaryota</taxon>
        <taxon>Viridiplantae</taxon>
        <taxon>Streptophyta</taxon>
        <taxon>Embryophyta</taxon>
        <taxon>Tracheophyta</taxon>
        <taxon>Spermatophyta</taxon>
        <taxon>Magnoliopsida</taxon>
        <taxon>Liliopsida</taxon>
        <taxon>Poales</taxon>
        <taxon>Poaceae</taxon>
        <taxon>PACMAD clade</taxon>
        <taxon>Panicoideae</taxon>
        <taxon>Panicodae</taxon>
        <taxon>Paniceae</taxon>
        <taxon>Panicinae</taxon>
        <taxon>Panicum</taxon>
        <taxon>Panicum sect. Hiantes</taxon>
    </lineage>
</organism>
<dbReference type="Gene3D" id="1.25.40.10">
    <property type="entry name" value="Tetratricopeptide repeat domain"/>
    <property type="match status" value="1"/>
</dbReference>
<feature type="compositionally biased region" description="Polar residues" evidence="2">
    <location>
        <begin position="387"/>
        <end position="408"/>
    </location>
</feature>
<evidence type="ECO:0000256" key="2">
    <source>
        <dbReference type="SAM" id="MobiDB-lite"/>
    </source>
</evidence>
<dbReference type="AlphaFoldDB" id="A0A8T0XYU7"/>
<feature type="repeat" description="TPR" evidence="1">
    <location>
        <begin position="110"/>
        <end position="143"/>
    </location>
</feature>
<evidence type="ECO:0000313" key="5">
    <source>
        <dbReference type="Proteomes" id="UP000823388"/>
    </source>
</evidence>
<dbReference type="Pfam" id="PF13374">
    <property type="entry name" value="TPR_10"/>
    <property type="match status" value="1"/>
</dbReference>
<dbReference type="InterPro" id="IPR011990">
    <property type="entry name" value="TPR-like_helical_dom_sf"/>
</dbReference>
<feature type="compositionally biased region" description="Basic and acidic residues" evidence="2">
    <location>
        <begin position="521"/>
        <end position="530"/>
    </location>
</feature>
<feature type="compositionally biased region" description="Polar residues" evidence="2">
    <location>
        <begin position="766"/>
        <end position="777"/>
    </location>
</feature>
<sequence>MTWICHIHSESRILSVLFLSTSMSHAHRLMAAPCWSHPRLSWIKENSRMLLTMAQRYTVLVLLLHPRDEFFSDTSLGFLHTNLHIFVDHAGSCKTCCCLWSITPYHRMTAGAYSLLAVVLYHAGDFNQATIYQQKALDINERELGLDHPDTMKSYGDLAVFYYRLQHTELALKYVNRALYLLHLTCGPSHPNTAATYINVAMMEEGLGNVHVALRYLHEALKCNQRLLGADHIQDAAAWLEYFESKALEQQEAARNGTPKPDASIASRGHLSVSDLLDYINPDDELKAKEMQKKQARAKIKGRTGQNPSDLVDDEDRRSPPPNNDNLLTEKEDSGVKENGTFVEHVKVKDEIPSDTTVHITQDDFIEEYTFDEGWQAAVPKGRSIGSRKTGSGTRKPNLAKLNTNAFHSENGRYKGRVPSNFSPRVSPNETAAPVASSPLANKLAKNSSFNSKAVSPAVSSKCGENSSNPNSKPASPAITAATAKVMPSTAPTASQTVRKSLSYKEVAIAASGTLVKAVSEVHTEDKDTIDQGASVESAKPPKESNGHPSGEKDEATEVSQKGDTSQVSKSTDGGKSKQTDVLAGSNQPEPEHKKTSDAAEISVVEKTTDLAASVTSSATQTEADGPNVEAQTVIEANDSSSNDDERDAGEDTPELSSGGENEKSSPSESEKKETTGKLSAAVAPFNPSTVPAFGSMAVPGFREHGGLLPSPANVPPMLSIPHRKHPHQSATARVPYGPRLGGGYNRSGHRGPRNKPVLPSGEAPTETNTSTPSYEP</sequence>
<dbReference type="PANTHER" id="PTHR12601:SF39">
    <property type="entry name" value="PROTEIN REDUCED CHLOROPLAST COVERAGE 2"/>
    <property type="match status" value="1"/>
</dbReference>
<feature type="compositionally biased region" description="Low complexity" evidence="2">
    <location>
        <begin position="466"/>
        <end position="478"/>
    </location>
</feature>
<feature type="compositionally biased region" description="Polar residues" evidence="2">
    <location>
        <begin position="420"/>
        <end position="430"/>
    </location>
</feature>
<evidence type="ECO:0000313" key="4">
    <source>
        <dbReference type="EMBL" id="KAG2662184.1"/>
    </source>
</evidence>
<dbReference type="InterPro" id="IPR027523">
    <property type="entry name" value="CLU_prot"/>
</dbReference>
<dbReference type="GO" id="GO:0005737">
    <property type="term" value="C:cytoplasm"/>
    <property type="evidence" value="ECO:0007669"/>
    <property type="project" value="TreeGrafter"/>
</dbReference>
<gene>
    <name evidence="4" type="ORF">PVAP13_1KG533200</name>
</gene>
<dbReference type="InterPro" id="IPR019734">
    <property type="entry name" value="TPR_rpt"/>
</dbReference>
<feature type="compositionally biased region" description="Polar residues" evidence="2">
    <location>
        <begin position="558"/>
        <end position="572"/>
    </location>
</feature>
<dbReference type="Proteomes" id="UP000823388">
    <property type="component" value="Chromosome 1K"/>
</dbReference>
<feature type="region of interest" description="Disordered" evidence="2">
    <location>
        <begin position="289"/>
        <end position="341"/>
    </location>
</feature>
<dbReference type="Pfam" id="PF13424">
    <property type="entry name" value="TPR_12"/>
    <property type="match status" value="1"/>
</dbReference>
<feature type="chain" id="PRO_5035888976" evidence="3">
    <location>
        <begin position="27"/>
        <end position="777"/>
    </location>
</feature>
<evidence type="ECO:0000256" key="1">
    <source>
        <dbReference type="PROSITE-ProRule" id="PRU00339"/>
    </source>
</evidence>
<feature type="signal peptide" evidence="3">
    <location>
        <begin position="1"/>
        <end position="26"/>
    </location>
</feature>
<accession>A0A8T0XYU7</accession>
<protein>
    <submittedName>
        <fullName evidence="4">Uncharacterized protein</fullName>
    </submittedName>
</protein>
<feature type="region of interest" description="Disordered" evidence="2">
    <location>
        <begin position="382"/>
        <end position="438"/>
    </location>
</feature>
<feature type="region of interest" description="Disordered" evidence="2">
    <location>
        <begin position="521"/>
        <end position="777"/>
    </location>
</feature>
<dbReference type="PANTHER" id="PTHR12601">
    <property type="entry name" value="EUKARYOTIC TRANSLATION INITIATION FACTOR 3 SUBUNIT EIF-3"/>
    <property type="match status" value="1"/>
</dbReference>
<dbReference type="PROSITE" id="PS50005">
    <property type="entry name" value="TPR"/>
    <property type="match status" value="1"/>
</dbReference>